<dbReference type="OrthoDB" id="9807797at2"/>
<organism evidence="5 6">
    <name type="scientific">Maribellus luteus</name>
    <dbReference type="NCBI Taxonomy" id="2305463"/>
    <lineage>
        <taxon>Bacteria</taxon>
        <taxon>Pseudomonadati</taxon>
        <taxon>Bacteroidota</taxon>
        <taxon>Bacteroidia</taxon>
        <taxon>Marinilabiliales</taxon>
        <taxon>Prolixibacteraceae</taxon>
        <taxon>Maribellus</taxon>
    </lineage>
</organism>
<evidence type="ECO:0000256" key="1">
    <source>
        <dbReference type="ARBA" id="ARBA00013194"/>
    </source>
</evidence>
<dbReference type="EMBL" id="QWGR01000005">
    <property type="protein sequence ID" value="RIJ48405.1"/>
    <property type="molecule type" value="Genomic_DNA"/>
</dbReference>
<dbReference type="Pfam" id="PF00160">
    <property type="entry name" value="Pro_isomerase"/>
    <property type="match status" value="1"/>
</dbReference>
<dbReference type="InterPro" id="IPR029000">
    <property type="entry name" value="Cyclophilin-like_dom_sf"/>
</dbReference>
<keyword evidence="2" id="KW-0697">Rotamase</keyword>
<sequence length="180" mass="19962">MFCGNGNAQQLPKVEIRTKFGVITAELDTIRAPLTAKNFLMHVEKGTYTDAVFYRTVRLDNQPNNDVKIEVIQGGLFDDERIEGVPPIAHETTEMTGIKHKDGTLSMARNAPGTASSEFFICVGDQPELDFGGKRNPDGQGFAAFGRVVSGMEVVRRIQKEKDTTQYLVEPVKIELSQEK</sequence>
<dbReference type="InterPro" id="IPR002130">
    <property type="entry name" value="Cyclophilin-type_PPIase_dom"/>
</dbReference>
<dbReference type="InterPro" id="IPR044665">
    <property type="entry name" value="E_coli_cyclophilin_A-like"/>
</dbReference>
<name>A0A399T125_9BACT</name>
<reference evidence="5 6" key="1">
    <citation type="submission" date="2018-08" db="EMBL/GenBank/DDBJ databases">
        <title>Pallidiluteibacterium maritimus gen. nov., sp. nov., isolated from coastal sediment.</title>
        <authorList>
            <person name="Zhou L.Y."/>
        </authorList>
    </citation>
    <scope>NUCLEOTIDE SEQUENCE [LARGE SCALE GENOMIC DNA]</scope>
    <source>
        <strain evidence="5 6">XSD2</strain>
    </source>
</reference>
<keyword evidence="3 5" id="KW-0413">Isomerase</keyword>
<dbReference type="SUPFAM" id="SSF50891">
    <property type="entry name" value="Cyclophilin-like"/>
    <property type="match status" value="1"/>
</dbReference>
<evidence type="ECO:0000313" key="6">
    <source>
        <dbReference type="Proteomes" id="UP000265926"/>
    </source>
</evidence>
<dbReference type="AlphaFoldDB" id="A0A399T125"/>
<dbReference type="EC" id="5.2.1.8" evidence="1"/>
<accession>A0A399T125</accession>
<gene>
    <name evidence="5" type="ORF">D1614_11835</name>
</gene>
<dbReference type="PANTHER" id="PTHR43246">
    <property type="entry name" value="PEPTIDYL-PROLYL CIS-TRANS ISOMERASE CYP38, CHLOROPLASTIC"/>
    <property type="match status" value="1"/>
</dbReference>
<evidence type="ECO:0000259" key="4">
    <source>
        <dbReference type="PROSITE" id="PS50072"/>
    </source>
</evidence>
<dbReference type="PROSITE" id="PS50072">
    <property type="entry name" value="CSA_PPIASE_2"/>
    <property type="match status" value="1"/>
</dbReference>
<dbReference type="Proteomes" id="UP000265926">
    <property type="component" value="Unassembled WGS sequence"/>
</dbReference>
<proteinExistence type="predicted"/>
<keyword evidence="6" id="KW-1185">Reference proteome</keyword>
<dbReference type="GO" id="GO:0003755">
    <property type="term" value="F:peptidyl-prolyl cis-trans isomerase activity"/>
    <property type="evidence" value="ECO:0007669"/>
    <property type="project" value="UniProtKB-KW"/>
</dbReference>
<evidence type="ECO:0000256" key="2">
    <source>
        <dbReference type="ARBA" id="ARBA00023110"/>
    </source>
</evidence>
<evidence type="ECO:0000256" key="3">
    <source>
        <dbReference type="ARBA" id="ARBA00023235"/>
    </source>
</evidence>
<dbReference type="CDD" id="cd00317">
    <property type="entry name" value="cyclophilin"/>
    <property type="match status" value="1"/>
</dbReference>
<protein>
    <recommendedName>
        <fullName evidence="1">peptidylprolyl isomerase</fullName>
        <ecNumber evidence="1">5.2.1.8</ecNumber>
    </recommendedName>
</protein>
<dbReference type="Gene3D" id="2.40.100.10">
    <property type="entry name" value="Cyclophilin-like"/>
    <property type="match status" value="1"/>
</dbReference>
<evidence type="ECO:0000313" key="5">
    <source>
        <dbReference type="EMBL" id="RIJ48405.1"/>
    </source>
</evidence>
<feature type="domain" description="PPIase cyclophilin-type" evidence="4">
    <location>
        <begin position="21"/>
        <end position="173"/>
    </location>
</feature>
<comment type="caution">
    <text evidence="5">The sequence shown here is derived from an EMBL/GenBank/DDBJ whole genome shotgun (WGS) entry which is preliminary data.</text>
</comment>